<evidence type="ECO:0000256" key="1">
    <source>
        <dbReference type="SAM" id="Phobius"/>
    </source>
</evidence>
<keyword evidence="1" id="KW-1133">Transmembrane helix</keyword>
<evidence type="ECO:0000313" key="3">
    <source>
        <dbReference type="Proteomes" id="UP000281553"/>
    </source>
</evidence>
<feature type="transmembrane region" description="Helical" evidence="1">
    <location>
        <begin position="105"/>
        <end position="125"/>
    </location>
</feature>
<dbReference type="EMBL" id="UYRU01043314">
    <property type="protein sequence ID" value="VDK81299.1"/>
    <property type="molecule type" value="Genomic_DNA"/>
</dbReference>
<keyword evidence="3" id="KW-1185">Reference proteome</keyword>
<evidence type="ECO:0008006" key="4">
    <source>
        <dbReference type="Google" id="ProtNLM"/>
    </source>
</evidence>
<feature type="transmembrane region" description="Helical" evidence="1">
    <location>
        <begin position="290"/>
        <end position="310"/>
    </location>
</feature>
<dbReference type="PANTHER" id="PTHR13800">
    <property type="entry name" value="TRANSIENT RECEPTOR POTENTIAL CATION CHANNEL, SUBFAMILY M, MEMBER 6"/>
    <property type="match status" value="1"/>
</dbReference>
<feature type="transmembrane region" description="Helical" evidence="1">
    <location>
        <begin position="222"/>
        <end position="240"/>
    </location>
</feature>
<proteinExistence type="predicted"/>
<accession>A0A3P6TD83</accession>
<dbReference type="PANTHER" id="PTHR13800:SF12">
    <property type="entry name" value="TRANSIENT RECEPTOR POTENTIAL CATION CHANNEL SUBFAMILY M MEMBER-LIKE 2"/>
    <property type="match status" value="1"/>
</dbReference>
<feature type="transmembrane region" description="Helical" evidence="1">
    <location>
        <begin position="368"/>
        <end position="387"/>
    </location>
</feature>
<feature type="transmembrane region" description="Helical" evidence="1">
    <location>
        <begin position="246"/>
        <end position="269"/>
    </location>
</feature>
<evidence type="ECO:0000313" key="2">
    <source>
        <dbReference type="EMBL" id="VDK81299.1"/>
    </source>
</evidence>
<feature type="transmembrane region" description="Helical" evidence="1">
    <location>
        <begin position="165"/>
        <end position="185"/>
    </location>
</feature>
<feature type="transmembrane region" description="Helical" evidence="1">
    <location>
        <begin position="197"/>
        <end position="215"/>
    </location>
</feature>
<name>A0A3P6TD83_DIBLA</name>
<dbReference type="GO" id="GO:0099604">
    <property type="term" value="F:ligand-gated calcium channel activity"/>
    <property type="evidence" value="ECO:0007669"/>
    <property type="project" value="TreeGrafter"/>
</dbReference>
<sequence length="441" mass="49725">MAEYFWTLCRSPLCLALIASCIFRTLGDDLAFDRFQTLANAVAEEGFSINAHASIDLVGGSVMAGWGSPSMLELAASAECKSFTSSRPAQQAINYLWSGGINCNALVYLLTLFCPPLFLVFPGIIHFSESYAFGLDDSDWQMSDELPRTFFERLQRFYGCPRTKFCWSFLICLFFLVISSVTLLLPLQPENVGRLETAFMFLIGLRLVGSVLSLIAGFQWAWIQCLSASVALIYMLLRIWGTITFAYAYSMAVIVLMLFAMELLLYCYVSVVLGPKVTMIGQMTLQLIRFLPFFIIFLIAFGVTEQAVLFPDRTGFDANVLLAVFERPFYRLFGENAVDEATGKGAECTEPANSTACPQQNVFAVMSIGMYNIFTVVLLMNLLIAIFSQIFDSLQQDSTIAWQFKRYAIVRSFHQISAVPWPLGPFVQFFSFLHRFYQRRK</sequence>
<dbReference type="OrthoDB" id="6238217at2759"/>
<dbReference type="GO" id="GO:0005886">
    <property type="term" value="C:plasma membrane"/>
    <property type="evidence" value="ECO:0007669"/>
    <property type="project" value="TreeGrafter"/>
</dbReference>
<dbReference type="Proteomes" id="UP000281553">
    <property type="component" value="Unassembled WGS sequence"/>
</dbReference>
<reference evidence="2 3" key="1">
    <citation type="submission" date="2018-11" db="EMBL/GenBank/DDBJ databases">
        <authorList>
            <consortium name="Pathogen Informatics"/>
        </authorList>
    </citation>
    <scope>NUCLEOTIDE SEQUENCE [LARGE SCALE GENOMIC DNA]</scope>
</reference>
<keyword evidence="1" id="KW-0812">Transmembrane</keyword>
<keyword evidence="1" id="KW-0472">Membrane</keyword>
<protein>
    <recommendedName>
        <fullName evidence="4">Ion transport domain-containing protein</fullName>
    </recommendedName>
</protein>
<organism evidence="2 3">
    <name type="scientific">Dibothriocephalus latus</name>
    <name type="common">Fish tapeworm</name>
    <name type="synonym">Diphyllobothrium latum</name>
    <dbReference type="NCBI Taxonomy" id="60516"/>
    <lineage>
        <taxon>Eukaryota</taxon>
        <taxon>Metazoa</taxon>
        <taxon>Spiralia</taxon>
        <taxon>Lophotrochozoa</taxon>
        <taxon>Platyhelminthes</taxon>
        <taxon>Cestoda</taxon>
        <taxon>Eucestoda</taxon>
        <taxon>Diphyllobothriidea</taxon>
        <taxon>Diphyllobothriidae</taxon>
        <taxon>Dibothriocephalus</taxon>
    </lineage>
</organism>
<dbReference type="InterPro" id="IPR050927">
    <property type="entry name" value="TRPM"/>
</dbReference>
<dbReference type="AlphaFoldDB" id="A0A3P6TD83"/>
<gene>
    <name evidence="2" type="ORF">DILT_LOCUS3212</name>
</gene>